<proteinExistence type="predicted"/>
<dbReference type="CDD" id="cd04859">
    <property type="entry name" value="Prim_Pol"/>
    <property type="match status" value="1"/>
</dbReference>
<comment type="caution">
    <text evidence="3">The sequence shown here is derived from an EMBL/GenBank/DDBJ whole genome shotgun (WGS) entry which is preliminary data.</text>
</comment>
<protein>
    <submittedName>
        <fullName evidence="3">Bifunctional DNA primase/polymerase</fullName>
    </submittedName>
</protein>
<gene>
    <name evidence="3" type="ORF">ACFQGD_14710</name>
</gene>
<keyword evidence="1" id="KW-0378">Hydrolase</keyword>
<evidence type="ECO:0000256" key="1">
    <source>
        <dbReference type="ARBA" id="ARBA00022801"/>
    </source>
</evidence>
<accession>A0ABW2BZT7</accession>
<evidence type="ECO:0000313" key="4">
    <source>
        <dbReference type="Proteomes" id="UP001596337"/>
    </source>
</evidence>
<dbReference type="InterPro" id="IPR015330">
    <property type="entry name" value="DNA_primase/pol_bifunc_N"/>
</dbReference>
<dbReference type="PANTHER" id="PTHR35372:SF2">
    <property type="entry name" value="SF3 HELICASE DOMAIN-CONTAINING PROTEIN"/>
    <property type="match status" value="1"/>
</dbReference>
<sequence>MGTQRDHLTEWAQHLAARGWHVFPLTPGSKKPPAIARWEQRATVDPGRITRCWRAGAFNIGIATGPSRLVVVDLDTNEGDGPDGAGQLARLAADRGVTVPDTWTVTTPSGGRHLYFTAPAGVCLRNTQGDLARHVDTRAGGGYVVAPGSLVPGGGYELADDTDPVELPGWLLLALCERRSTAISPRSVTPVATVTGYAATAVAREAERVRTAAPGQHNRILSNAAYNLGQLVGAGLLDTATASHALTDAAQALMTGDCDCTPREIARVIRAGLTAGQSRPRRGSRRKDAA</sequence>
<evidence type="ECO:0000313" key="3">
    <source>
        <dbReference type="EMBL" id="MFC6868393.1"/>
    </source>
</evidence>
<dbReference type="EMBL" id="JBHSXX010000001">
    <property type="protein sequence ID" value="MFC6868393.1"/>
    <property type="molecule type" value="Genomic_DNA"/>
</dbReference>
<evidence type="ECO:0000259" key="2">
    <source>
        <dbReference type="SMART" id="SM00943"/>
    </source>
</evidence>
<dbReference type="PANTHER" id="PTHR35372">
    <property type="entry name" value="ATP BINDING PROTEIN-RELATED"/>
    <property type="match status" value="1"/>
</dbReference>
<dbReference type="Gene3D" id="3.30.720.160">
    <property type="entry name" value="Bifunctional DNA primase/polymerase, N-terminal"/>
    <property type="match status" value="1"/>
</dbReference>
<dbReference type="SMART" id="SM00943">
    <property type="entry name" value="Prim-Pol"/>
    <property type="match status" value="1"/>
</dbReference>
<dbReference type="SUPFAM" id="SSF56747">
    <property type="entry name" value="Prim-pol domain"/>
    <property type="match status" value="1"/>
</dbReference>
<dbReference type="InterPro" id="IPR051620">
    <property type="entry name" value="ORF904-like_C"/>
</dbReference>
<reference evidence="4" key="1">
    <citation type="journal article" date="2019" name="Int. J. Syst. Evol. Microbiol.">
        <title>The Global Catalogue of Microorganisms (GCM) 10K type strain sequencing project: providing services to taxonomists for standard genome sequencing and annotation.</title>
        <authorList>
            <consortium name="The Broad Institute Genomics Platform"/>
            <consortium name="The Broad Institute Genome Sequencing Center for Infectious Disease"/>
            <person name="Wu L."/>
            <person name="Ma J."/>
        </authorList>
    </citation>
    <scope>NUCLEOTIDE SEQUENCE [LARGE SCALE GENOMIC DNA]</scope>
    <source>
        <strain evidence="4">KCTC 32255</strain>
    </source>
</reference>
<dbReference type="RefSeq" id="WP_345398561.1">
    <property type="nucleotide sequence ID" value="NZ_BAABLA010000028.1"/>
</dbReference>
<organism evidence="3 4">
    <name type="scientific">Haloechinothrix salitolerans</name>
    <dbReference type="NCBI Taxonomy" id="926830"/>
    <lineage>
        <taxon>Bacteria</taxon>
        <taxon>Bacillati</taxon>
        <taxon>Actinomycetota</taxon>
        <taxon>Actinomycetes</taxon>
        <taxon>Pseudonocardiales</taxon>
        <taxon>Pseudonocardiaceae</taxon>
        <taxon>Haloechinothrix</taxon>
    </lineage>
</organism>
<name>A0ABW2BZT7_9PSEU</name>
<dbReference type="Proteomes" id="UP001596337">
    <property type="component" value="Unassembled WGS sequence"/>
</dbReference>
<dbReference type="Pfam" id="PF09250">
    <property type="entry name" value="Prim-Pol"/>
    <property type="match status" value="1"/>
</dbReference>
<keyword evidence="4" id="KW-1185">Reference proteome</keyword>
<feature type="domain" description="DNA primase/polymerase bifunctional N-terminal" evidence="2">
    <location>
        <begin position="12"/>
        <end position="171"/>
    </location>
</feature>